<accession>A0A2K2DSA7</accession>
<dbReference type="AlphaFoldDB" id="A0A2K2DSA7"/>
<gene>
    <name evidence="2" type="ORF">BRADI_1g58521v3</name>
</gene>
<evidence type="ECO:0000313" key="4">
    <source>
        <dbReference type="Proteomes" id="UP000008810"/>
    </source>
</evidence>
<proteinExistence type="predicted"/>
<dbReference type="Gramene" id="PNT77154">
    <property type="protein sequence ID" value="PNT77154"/>
    <property type="gene ID" value="BRADI_1g58521v3"/>
</dbReference>
<reference evidence="2 3" key="1">
    <citation type="journal article" date="2010" name="Nature">
        <title>Genome sequencing and analysis of the model grass Brachypodium distachyon.</title>
        <authorList>
            <consortium name="International Brachypodium Initiative"/>
        </authorList>
    </citation>
    <scope>NUCLEOTIDE SEQUENCE [LARGE SCALE GENOMIC DNA]</scope>
    <source>
        <strain evidence="2 3">Bd21</strain>
    </source>
</reference>
<dbReference type="EMBL" id="CM000880">
    <property type="protein sequence ID" value="PNT77154.1"/>
    <property type="molecule type" value="Genomic_DNA"/>
</dbReference>
<evidence type="ECO:0000313" key="2">
    <source>
        <dbReference type="EMBL" id="PNT77154.1"/>
    </source>
</evidence>
<dbReference type="OrthoDB" id="729519at2759"/>
<reference evidence="2" key="2">
    <citation type="submission" date="2017-06" db="EMBL/GenBank/DDBJ databases">
        <title>WGS assembly of Brachypodium distachyon.</title>
        <authorList>
            <consortium name="The International Brachypodium Initiative"/>
            <person name="Lucas S."/>
            <person name="Harmon-Smith M."/>
            <person name="Lail K."/>
            <person name="Tice H."/>
            <person name="Grimwood J."/>
            <person name="Bruce D."/>
            <person name="Barry K."/>
            <person name="Shu S."/>
            <person name="Lindquist E."/>
            <person name="Wang M."/>
            <person name="Pitluck S."/>
            <person name="Vogel J.P."/>
            <person name="Garvin D.F."/>
            <person name="Mockler T.C."/>
            <person name="Schmutz J."/>
            <person name="Rokhsar D."/>
            <person name="Bevan M.W."/>
        </authorList>
    </citation>
    <scope>NUCLEOTIDE SEQUENCE</scope>
    <source>
        <strain evidence="2">Bd21</strain>
    </source>
</reference>
<feature type="region of interest" description="Disordered" evidence="1">
    <location>
        <begin position="24"/>
        <end position="97"/>
    </location>
</feature>
<keyword evidence="4" id="KW-1185">Reference proteome</keyword>
<reference evidence="3" key="3">
    <citation type="submission" date="2018-08" db="UniProtKB">
        <authorList>
            <consortium name="EnsemblPlants"/>
        </authorList>
    </citation>
    <scope>IDENTIFICATION</scope>
    <source>
        <strain evidence="3">cv. Bd21</strain>
    </source>
</reference>
<feature type="compositionally biased region" description="Basic residues" evidence="1">
    <location>
        <begin position="24"/>
        <end position="33"/>
    </location>
</feature>
<evidence type="ECO:0000313" key="3">
    <source>
        <dbReference type="EnsemblPlants" id="PNT77154"/>
    </source>
</evidence>
<dbReference type="InParanoid" id="A0A2K2DSA7"/>
<feature type="compositionally biased region" description="Low complexity" evidence="1">
    <location>
        <begin position="65"/>
        <end position="76"/>
    </location>
</feature>
<name>A0A2K2DSA7_BRADI</name>
<dbReference type="Proteomes" id="UP000008810">
    <property type="component" value="Chromosome 1"/>
</dbReference>
<sequence length="152" mass="16284">MHEYAVTSPAALASSPMRAYRIKFSGHGKKRKRGDSCGGAGDEEDEDDRGLAAWQRPISGSVFPDQDSSSLLQAASSDDDQPPPPLDSFQGLGSSSYDAAGRPMIAAASDQDGAPAENVVNFEAFWNFELADLENVSLDGFLNFDQQHTVLD</sequence>
<dbReference type="EnsemblPlants" id="PNT77154">
    <property type="protein sequence ID" value="PNT77154"/>
    <property type="gene ID" value="BRADI_1g58521v3"/>
</dbReference>
<protein>
    <submittedName>
        <fullName evidence="2 3">Uncharacterized protein</fullName>
    </submittedName>
</protein>
<evidence type="ECO:0000256" key="1">
    <source>
        <dbReference type="SAM" id="MobiDB-lite"/>
    </source>
</evidence>
<organism evidence="2">
    <name type="scientific">Brachypodium distachyon</name>
    <name type="common">Purple false brome</name>
    <name type="synonym">Trachynia distachya</name>
    <dbReference type="NCBI Taxonomy" id="15368"/>
    <lineage>
        <taxon>Eukaryota</taxon>
        <taxon>Viridiplantae</taxon>
        <taxon>Streptophyta</taxon>
        <taxon>Embryophyta</taxon>
        <taxon>Tracheophyta</taxon>
        <taxon>Spermatophyta</taxon>
        <taxon>Magnoliopsida</taxon>
        <taxon>Liliopsida</taxon>
        <taxon>Poales</taxon>
        <taxon>Poaceae</taxon>
        <taxon>BOP clade</taxon>
        <taxon>Pooideae</taxon>
        <taxon>Stipodae</taxon>
        <taxon>Brachypodieae</taxon>
        <taxon>Brachypodium</taxon>
    </lineage>
</organism>